<dbReference type="InterPro" id="IPR052371">
    <property type="entry name" value="BFD-associated_ferredoxin"/>
</dbReference>
<evidence type="ECO:0000256" key="5">
    <source>
        <dbReference type="ARBA" id="ARBA00023004"/>
    </source>
</evidence>
<evidence type="ECO:0000256" key="4">
    <source>
        <dbReference type="ARBA" id="ARBA00022982"/>
    </source>
</evidence>
<evidence type="ECO:0000256" key="1">
    <source>
        <dbReference type="ARBA" id="ARBA00022448"/>
    </source>
</evidence>
<keyword evidence="1" id="KW-0813">Transport</keyword>
<evidence type="ECO:0000256" key="9">
    <source>
        <dbReference type="ARBA" id="ARBA00046332"/>
    </source>
</evidence>
<reference evidence="12" key="1">
    <citation type="journal article" date="2019" name="Int. J. Syst. Evol. Microbiol.">
        <title>The Global Catalogue of Microorganisms (GCM) 10K type strain sequencing project: providing services to taxonomists for standard genome sequencing and annotation.</title>
        <authorList>
            <consortium name="The Broad Institute Genomics Platform"/>
            <consortium name="The Broad Institute Genome Sequencing Center for Infectious Disease"/>
            <person name="Wu L."/>
            <person name="Ma J."/>
        </authorList>
    </citation>
    <scope>NUCLEOTIDE SEQUENCE [LARGE SCALE GENOMIC DNA]</scope>
    <source>
        <strain evidence="12">JCM 18472</strain>
    </source>
</reference>
<dbReference type="Proteomes" id="UP001500074">
    <property type="component" value="Unassembled WGS sequence"/>
</dbReference>
<organism evidence="11 12">
    <name type="scientific">Modicisalibacter zincidurans</name>
    <dbReference type="NCBI Taxonomy" id="1178777"/>
    <lineage>
        <taxon>Bacteria</taxon>
        <taxon>Pseudomonadati</taxon>
        <taxon>Pseudomonadota</taxon>
        <taxon>Gammaproteobacteria</taxon>
        <taxon>Oceanospirillales</taxon>
        <taxon>Halomonadaceae</taxon>
        <taxon>Modicisalibacter</taxon>
    </lineage>
</organism>
<dbReference type="EMBL" id="BAABKI010000019">
    <property type="protein sequence ID" value="GAA5175334.1"/>
    <property type="molecule type" value="Genomic_DNA"/>
</dbReference>
<keyword evidence="2" id="KW-0001">2Fe-2S</keyword>
<sequence length="97" mass="10526">MRIIYITFAMPSEVLMYVCLCKGVSDKAIRQAVAQGARSWRDVREQTGCATQCGKCACMGKTIARNAMAQCALEQGVAEQSAAMRQPAMLTDLAYAL</sequence>
<gene>
    <name evidence="11" type="ORF">GCM10023342_18410</name>
</gene>
<evidence type="ECO:0000259" key="10">
    <source>
        <dbReference type="Pfam" id="PF04324"/>
    </source>
</evidence>
<accession>A0ABP9RCW9</accession>
<dbReference type="InterPro" id="IPR007419">
    <property type="entry name" value="BFD-like_2Fe2S-bd_dom"/>
</dbReference>
<dbReference type="PANTHER" id="PTHR37424:SF1">
    <property type="entry name" value="BACTERIOFERRITIN-ASSOCIATED FERREDOXIN"/>
    <property type="match status" value="1"/>
</dbReference>
<keyword evidence="5" id="KW-0408">Iron</keyword>
<evidence type="ECO:0000313" key="11">
    <source>
        <dbReference type="EMBL" id="GAA5175334.1"/>
    </source>
</evidence>
<evidence type="ECO:0000256" key="8">
    <source>
        <dbReference type="ARBA" id="ARBA00039386"/>
    </source>
</evidence>
<evidence type="ECO:0000256" key="3">
    <source>
        <dbReference type="ARBA" id="ARBA00022723"/>
    </source>
</evidence>
<dbReference type="Gene3D" id="1.10.10.1100">
    <property type="entry name" value="BFD-like [2Fe-2S]-binding domain"/>
    <property type="match status" value="1"/>
</dbReference>
<evidence type="ECO:0000256" key="2">
    <source>
        <dbReference type="ARBA" id="ARBA00022714"/>
    </source>
</evidence>
<keyword evidence="12" id="KW-1185">Reference proteome</keyword>
<comment type="similarity">
    <text evidence="9">Belongs to the Bfd family.</text>
</comment>
<keyword evidence="6" id="KW-0411">Iron-sulfur</keyword>
<proteinExistence type="inferred from homology"/>
<comment type="caution">
    <text evidence="11">The sequence shown here is derived from an EMBL/GenBank/DDBJ whole genome shotgun (WGS) entry which is preliminary data.</text>
</comment>
<evidence type="ECO:0000256" key="6">
    <source>
        <dbReference type="ARBA" id="ARBA00023014"/>
    </source>
</evidence>
<dbReference type="Pfam" id="PF04324">
    <property type="entry name" value="Fer2_BFD"/>
    <property type="match status" value="1"/>
</dbReference>
<feature type="domain" description="BFD-like [2Fe-2S]-binding" evidence="10">
    <location>
        <begin position="17"/>
        <end position="57"/>
    </location>
</feature>
<keyword evidence="4" id="KW-0249">Electron transport</keyword>
<evidence type="ECO:0000313" key="12">
    <source>
        <dbReference type="Proteomes" id="UP001500074"/>
    </source>
</evidence>
<keyword evidence="3" id="KW-0479">Metal-binding</keyword>
<protein>
    <recommendedName>
        <fullName evidence="8">Bacterioferritin-associated ferredoxin</fullName>
    </recommendedName>
</protein>
<dbReference type="CDD" id="cd19945">
    <property type="entry name" value="Fer2_BFD"/>
    <property type="match status" value="1"/>
</dbReference>
<dbReference type="PANTHER" id="PTHR37424">
    <property type="entry name" value="BACTERIOFERRITIN-ASSOCIATED FERREDOXIN"/>
    <property type="match status" value="1"/>
</dbReference>
<evidence type="ECO:0000256" key="7">
    <source>
        <dbReference type="ARBA" id="ARBA00034078"/>
    </source>
</evidence>
<dbReference type="InterPro" id="IPR041854">
    <property type="entry name" value="BFD-like_2Fe2S-bd_dom_sf"/>
</dbReference>
<comment type="cofactor">
    <cofactor evidence="7">
        <name>[2Fe-2S] cluster</name>
        <dbReference type="ChEBI" id="CHEBI:190135"/>
    </cofactor>
</comment>
<name>A0ABP9RCW9_9GAMM</name>